<evidence type="ECO:0000313" key="2">
    <source>
        <dbReference type="Proteomes" id="UP000050525"/>
    </source>
</evidence>
<sequence>MGRATTTEAPGPWAKWLCKLDLAHGPQVAIPFGSERASASKCPHRQHWGIVNHWGHFTHVFTGWEGSVHDAHTFCNSPAPRADEEWALLS</sequence>
<comment type="caution">
    <text evidence="1">The sequence shown here is derived from an EMBL/GenBank/DDBJ whole genome shotgun (WGS) entry which is preliminary data.</text>
</comment>
<evidence type="ECO:0000313" key="1">
    <source>
        <dbReference type="EMBL" id="KYO45686.1"/>
    </source>
</evidence>
<accession>A0A151P9D0</accession>
<dbReference type="Proteomes" id="UP000050525">
    <property type="component" value="Unassembled WGS sequence"/>
</dbReference>
<dbReference type="EMBL" id="AKHW03000533">
    <property type="protein sequence ID" value="KYO45686.1"/>
    <property type="molecule type" value="Genomic_DNA"/>
</dbReference>
<gene>
    <name evidence="1" type="ORF">Y1Q_0021359</name>
</gene>
<keyword evidence="2" id="KW-1185">Reference proteome</keyword>
<protein>
    <recommendedName>
        <fullName evidence="3">DDE Tnp4 domain-containing protein</fullName>
    </recommendedName>
</protein>
<name>A0A151P9D0_ALLMI</name>
<dbReference type="AlphaFoldDB" id="A0A151P9D0"/>
<organism evidence="1 2">
    <name type="scientific">Alligator mississippiensis</name>
    <name type="common">American alligator</name>
    <dbReference type="NCBI Taxonomy" id="8496"/>
    <lineage>
        <taxon>Eukaryota</taxon>
        <taxon>Metazoa</taxon>
        <taxon>Chordata</taxon>
        <taxon>Craniata</taxon>
        <taxon>Vertebrata</taxon>
        <taxon>Euteleostomi</taxon>
        <taxon>Archelosauria</taxon>
        <taxon>Archosauria</taxon>
        <taxon>Crocodylia</taxon>
        <taxon>Alligatoridae</taxon>
        <taxon>Alligatorinae</taxon>
        <taxon>Alligator</taxon>
    </lineage>
</organism>
<reference evidence="1 2" key="1">
    <citation type="journal article" date="2012" name="Genome Biol.">
        <title>Sequencing three crocodilian genomes to illuminate the evolution of archosaurs and amniotes.</title>
        <authorList>
            <person name="St John J.A."/>
            <person name="Braun E.L."/>
            <person name="Isberg S.R."/>
            <person name="Miles L.G."/>
            <person name="Chong A.Y."/>
            <person name="Gongora J."/>
            <person name="Dalzell P."/>
            <person name="Moran C."/>
            <person name="Bed'hom B."/>
            <person name="Abzhanov A."/>
            <person name="Burgess S.C."/>
            <person name="Cooksey A.M."/>
            <person name="Castoe T.A."/>
            <person name="Crawford N.G."/>
            <person name="Densmore L.D."/>
            <person name="Drew J.C."/>
            <person name="Edwards S.V."/>
            <person name="Faircloth B.C."/>
            <person name="Fujita M.K."/>
            <person name="Greenwold M.J."/>
            <person name="Hoffmann F.G."/>
            <person name="Howard J.M."/>
            <person name="Iguchi T."/>
            <person name="Janes D.E."/>
            <person name="Khan S.Y."/>
            <person name="Kohno S."/>
            <person name="de Koning A.J."/>
            <person name="Lance S.L."/>
            <person name="McCarthy F.M."/>
            <person name="McCormack J.E."/>
            <person name="Merchant M.E."/>
            <person name="Peterson D.G."/>
            <person name="Pollock D.D."/>
            <person name="Pourmand N."/>
            <person name="Raney B.J."/>
            <person name="Roessler K.A."/>
            <person name="Sanford J.R."/>
            <person name="Sawyer R.H."/>
            <person name="Schmidt C.J."/>
            <person name="Triplett E.W."/>
            <person name="Tuberville T.D."/>
            <person name="Venegas-Anaya M."/>
            <person name="Howard J.T."/>
            <person name="Jarvis E.D."/>
            <person name="Guillette L.J.Jr."/>
            <person name="Glenn T.C."/>
            <person name="Green R.E."/>
            <person name="Ray D.A."/>
        </authorList>
    </citation>
    <scope>NUCLEOTIDE SEQUENCE [LARGE SCALE GENOMIC DNA]</scope>
    <source>
        <strain evidence="1">KSC_2009_1</strain>
    </source>
</reference>
<proteinExistence type="predicted"/>
<evidence type="ECO:0008006" key="3">
    <source>
        <dbReference type="Google" id="ProtNLM"/>
    </source>
</evidence>